<dbReference type="EMBL" id="FNFF01000016">
    <property type="protein sequence ID" value="SDL02023.1"/>
    <property type="molecule type" value="Genomic_DNA"/>
</dbReference>
<dbReference type="RefSeq" id="WP_093615759.1">
    <property type="nucleotide sequence ID" value="NZ_FNFF01000016.1"/>
</dbReference>
<keyword evidence="2" id="KW-1133">Transmembrane helix</keyword>
<dbReference type="Pfam" id="PF15956">
    <property type="entry name" value="DUF4760"/>
    <property type="match status" value="1"/>
</dbReference>
<keyword evidence="2" id="KW-0812">Transmembrane</keyword>
<gene>
    <name evidence="3" type="ORF">SAMN05421806_11699</name>
</gene>
<keyword evidence="4" id="KW-1185">Reference proteome</keyword>
<protein>
    <submittedName>
        <fullName evidence="3">Uncharacterized protein</fullName>
    </submittedName>
</protein>
<dbReference type="Proteomes" id="UP000199155">
    <property type="component" value="Unassembled WGS sequence"/>
</dbReference>
<accession>A0A1G9GP17</accession>
<keyword evidence="2" id="KW-0472">Membrane</keyword>
<evidence type="ECO:0000313" key="4">
    <source>
        <dbReference type="Proteomes" id="UP000199155"/>
    </source>
</evidence>
<dbReference type="OrthoDB" id="3292439at2"/>
<feature type="transmembrane region" description="Helical" evidence="2">
    <location>
        <begin position="6"/>
        <end position="23"/>
    </location>
</feature>
<evidence type="ECO:0000256" key="2">
    <source>
        <dbReference type="SAM" id="Phobius"/>
    </source>
</evidence>
<reference evidence="3 4" key="1">
    <citation type="submission" date="2016-10" db="EMBL/GenBank/DDBJ databases">
        <authorList>
            <person name="de Groot N.N."/>
        </authorList>
    </citation>
    <scope>NUCLEOTIDE SEQUENCE [LARGE SCALE GENOMIC DNA]</scope>
    <source>
        <strain evidence="3 4">CGMCC 4.5727</strain>
    </source>
</reference>
<name>A0A1G9GP17_9ACTN</name>
<sequence>MGDTITAFVSVFIALVAVVATIWQGRRTTRLAEDALALPVVAETFREFRSQEFRDHVRRLLAVPDEDLLRAEGFGALPTEVQQSAYQTCYFFEYLGVLTAHGMVRVEVVVGTMGTQLVQIWDKMQDCIIAERELRAGSLPAGAPSAFLPYFENLVREIQVRGGRDAAARIRDQLSRWHRAEAEPPSPHGTRAGRSPTSDS</sequence>
<proteinExistence type="predicted"/>
<dbReference type="AlphaFoldDB" id="A0A1G9GP17"/>
<organism evidence="3 4">
    <name type="scientific">Streptomyces indicus</name>
    <dbReference type="NCBI Taxonomy" id="417292"/>
    <lineage>
        <taxon>Bacteria</taxon>
        <taxon>Bacillati</taxon>
        <taxon>Actinomycetota</taxon>
        <taxon>Actinomycetes</taxon>
        <taxon>Kitasatosporales</taxon>
        <taxon>Streptomycetaceae</taxon>
        <taxon>Streptomyces</taxon>
    </lineage>
</organism>
<evidence type="ECO:0000313" key="3">
    <source>
        <dbReference type="EMBL" id="SDL02023.1"/>
    </source>
</evidence>
<evidence type="ECO:0000256" key="1">
    <source>
        <dbReference type="SAM" id="MobiDB-lite"/>
    </source>
</evidence>
<dbReference type="InterPro" id="IPR031876">
    <property type="entry name" value="DUF4760"/>
</dbReference>
<feature type="region of interest" description="Disordered" evidence="1">
    <location>
        <begin position="176"/>
        <end position="200"/>
    </location>
</feature>